<proteinExistence type="predicted"/>
<keyword evidence="3" id="KW-1185">Reference proteome</keyword>
<dbReference type="PANTHER" id="PTHR30535">
    <property type="entry name" value="VITAMIN B12-BINDING PROTEIN"/>
    <property type="match status" value="1"/>
</dbReference>
<dbReference type="Pfam" id="PF01497">
    <property type="entry name" value="Peripla_BP_2"/>
    <property type="match status" value="1"/>
</dbReference>
<name>A0A841MGN2_9BACT</name>
<sequence length="382" mass="43160">MKKTVSKISYFLLIISILSCQTTDKKTTVETEKINPKYAKGFTMERGEGFWKVEILKPWTGAEKTFSYLILDENSDQPKDDFDAIIQLPINKVILTSTTQIPHLDMLGETDKLVAFPNLNLISSTTTRARIKEGKITDLGSGPAANPEMIIDANPDWIMISTLGDDLRYLELLKAAGVPAVINGEYVEQHPLGRAEWIKLTGILLGKYEEAKAEFEKVESSYLEAESLPTTLSGTDKPTVLSGVMYQDIWYAPGSESWGAKILENAGGKYIFEDQKGTGSVQLNYEFVLDRALESDFWIGSADFKDLETMGESEPRYKAFEAWKNGKVYSYTQKRGETGGLEYFELGYIRPDLILKDLIKILHPDLLPDYELYFYEQLNEKK</sequence>
<dbReference type="SUPFAM" id="SSF53807">
    <property type="entry name" value="Helical backbone' metal receptor"/>
    <property type="match status" value="1"/>
</dbReference>
<dbReference type="PANTHER" id="PTHR30535:SF34">
    <property type="entry name" value="MOLYBDATE-BINDING PROTEIN MOLA"/>
    <property type="match status" value="1"/>
</dbReference>
<dbReference type="EMBL" id="JACIJO010000001">
    <property type="protein sequence ID" value="MBB6324647.1"/>
    <property type="molecule type" value="Genomic_DNA"/>
</dbReference>
<dbReference type="Gene3D" id="3.40.50.1980">
    <property type="entry name" value="Nitrogenase molybdenum iron protein domain"/>
    <property type="match status" value="2"/>
</dbReference>
<reference evidence="2 3" key="1">
    <citation type="submission" date="2020-08" db="EMBL/GenBank/DDBJ databases">
        <title>Genomic Encyclopedia of Type Strains, Phase IV (KMG-IV): sequencing the most valuable type-strain genomes for metagenomic binning, comparative biology and taxonomic classification.</title>
        <authorList>
            <person name="Goeker M."/>
        </authorList>
    </citation>
    <scope>NUCLEOTIDE SEQUENCE [LARGE SCALE GENOMIC DNA]</scope>
    <source>
        <strain evidence="2 3">DSM 102044</strain>
    </source>
</reference>
<comment type="caution">
    <text evidence="2">The sequence shown here is derived from an EMBL/GenBank/DDBJ whole genome shotgun (WGS) entry which is preliminary data.</text>
</comment>
<dbReference type="InterPro" id="IPR050902">
    <property type="entry name" value="ABC_Transporter_SBP"/>
</dbReference>
<accession>A0A841MGN2</accession>
<evidence type="ECO:0000313" key="3">
    <source>
        <dbReference type="Proteomes" id="UP000588604"/>
    </source>
</evidence>
<evidence type="ECO:0000259" key="1">
    <source>
        <dbReference type="PROSITE" id="PS50983"/>
    </source>
</evidence>
<gene>
    <name evidence="2" type="ORF">FHS59_000262</name>
</gene>
<dbReference type="Proteomes" id="UP000588604">
    <property type="component" value="Unassembled WGS sequence"/>
</dbReference>
<dbReference type="GO" id="GO:0071281">
    <property type="term" value="P:cellular response to iron ion"/>
    <property type="evidence" value="ECO:0007669"/>
    <property type="project" value="TreeGrafter"/>
</dbReference>
<dbReference type="RefSeq" id="WP_184492619.1">
    <property type="nucleotide sequence ID" value="NZ_JACIJO010000001.1"/>
</dbReference>
<dbReference type="InterPro" id="IPR002491">
    <property type="entry name" value="ABC_transptr_periplasmic_BD"/>
</dbReference>
<feature type="domain" description="Fe/B12 periplasmic-binding" evidence="1">
    <location>
        <begin position="92"/>
        <end position="366"/>
    </location>
</feature>
<dbReference type="PROSITE" id="PS50983">
    <property type="entry name" value="FE_B12_PBP"/>
    <property type="match status" value="1"/>
</dbReference>
<dbReference type="AlphaFoldDB" id="A0A841MGN2"/>
<evidence type="ECO:0000313" key="2">
    <source>
        <dbReference type="EMBL" id="MBB6324647.1"/>
    </source>
</evidence>
<dbReference type="PROSITE" id="PS51257">
    <property type="entry name" value="PROKAR_LIPOPROTEIN"/>
    <property type="match status" value="1"/>
</dbReference>
<protein>
    <submittedName>
        <fullName evidence="2">Iron complex transport system substrate-binding protein</fullName>
    </submittedName>
</protein>
<organism evidence="2 3">
    <name type="scientific">Algoriphagus iocasae</name>
    <dbReference type="NCBI Taxonomy" id="1836499"/>
    <lineage>
        <taxon>Bacteria</taxon>
        <taxon>Pseudomonadati</taxon>
        <taxon>Bacteroidota</taxon>
        <taxon>Cytophagia</taxon>
        <taxon>Cytophagales</taxon>
        <taxon>Cyclobacteriaceae</taxon>
        <taxon>Algoriphagus</taxon>
    </lineage>
</organism>